<dbReference type="EMBL" id="CDMZ01002924">
    <property type="protein sequence ID" value="CEM44409.1"/>
    <property type="molecule type" value="Genomic_DNA"/>
</dbReference>
<accession>A0A0G4HJP6</accession>
<gene>
    <name evidence="1" type="ORF">Cvel_28335</name>
</gene>
<proteinExistence type="predicted"/>
<organism evidence="1">
    <name type="scientific">Chromera velia CCMP2878</name>
    <dbReference type="NCBI Taxonomy" id="1169474"/>
    <lineage>
        <taxon>Eukaryota</taxon>
        <taxon>Sar</taxon>
        <taxon>Alveolata</taxon>
        <taxon>Colpodellida</taxon>
        <taxon>Chromeraceae</taxon>
        <taxon>Chromera</taxon>
    </lineage>
</organism>
<name>A0A0G4HJP6_9ALVE</name>
<reference evidence="1" key="1">
    <citation type="submission" date="2014-11" db="EMBL/GenBank/DDBJ databases">
        <authorList>
            <person name="Otto D Thomas"/>
            <person name="Naeem Raeece"/>
        </authorList>
    </citation>
    <scope>NUCLEOTIDE SEQUENCE</scope>
</reference>
<protein>
    <submittedName>
        <fullName evidence="1">Uncharacterized protein</fullName>
    </submittedName>
</protein>
<dbReference type="AlphaFoldDB" id="A0A0G4HJP6"/>
<sequence length="66" mass="7542">MFEVPVYEWFGAFHFDPTGTELVNVFDVMKAVELHLPSAGKALTPIEDQFQEFRDLLQESIARGEP</sequence>
<evidence type="ECO:0000313" key="1">
    <source>
        <dbReference type="EMBL" id="CEM44409.1"/>
    </source>
</evidence>
<dbReference type="VEuPathDB" id="CryptoDB:Cvel_28335"/>